<protein>
    <submittedName>
        <fullName evidence="5">AraC family transcriptional regulator</fullName>
    </submittedName>
</protein>
<keyword evidence="6" id="KW-1185">Reference proteome</keyword>
<evidence type="ECO:0000256" key="1">
    <source>
        <dbReference type="ARBA" id="ARBA00023015"/>
    </source>
</evidence>
<evidence type="ECO:0000259" key="4">
    <source>
        <dbReference type="PROSITE" id="PS01124"/>
    </source>
</evidence>
<organism evidence="5 6">
    <name type="scientific">Erythrobacter mangrovi</name>
    <dbReference type="NCBI Taxonomy" id="2739433"/>
    <lineage>
        <taxon>Bacteria</taxon>
        <taxon>Pseudomonadati</taxon>
        <taxon>Pseudomonadota</taxon>
        <taxon>Alphaproteobacteria</taxon>
        <taxon>Sphingomonadales</taxon>
        <taxon>Erythrobacteraceae</taxon>
        <taxon>Erythrobacter/Porphyrobacter group</taxon>
        <taxon>Erythrobacter</taxon>
    </lineage>
</organism>
<dbReference type="InterPro" id="IPR018060">
    <property type="entry name" value="HTH_AraC"/>
</dbReference>
<dbReference type="Gene3D" id="1.10.10.60">
    <property type="entry name" value="Homeodomain-like"/>
    <property type="match status" value="1"/>
</dbReference>
<accession>A0A7D4BXM9</accession>
<dbReference type="PROSITE" id="PS01124">
    <property type="entry name" value="HTH_ARAC_FAMILY_2"/>
    <property type="match status" value="1"/>
</dbReference>
<dbReference type="GO" id="GO:0003700">
    <property type="term" value="F:DNA-binding transcription factor activity"/>
    <property type="evidence" value="ECO:0007669"/>
    <property type="project" value="InterPro"/>
</dbReference>
<evidence type="ECO:0000256" key="2">
    <source>
        <dbReference type="ARBA" id="ARBA00023125"/>
    </source>
</evidence>
<proteinExistence type="predicted"/>
<sequence length="262" mass="29767">MEVDLPEGALVTDYLHPEWANLRFFVRNPPQAEIVDGTAVLGKRFQATGPSAHPTRFHIGATRMWGIGLLPLGWARFVGVPAVDLANTASDGETTAAFAPFAPLCDVLCSDRADDEGQFRALVAFFRGLADQPQDYERILKIQEVMVDPCLVQVEEFAARVGFSKRTLERLCNRHFGFSPRVLLRRQRMMRTLTAYMLEGGSWTSVIDRHYHDQAHFVHEFHAFMGMSPTEYAAQEHPILRAFMIERRRVWGIPAQGLRRQK</sequence>
<keyword evidence="3" id="KW-0804">Transcription</keyword>
<dbReference type="Proteomes" id="UP000504693">
    <property type="component" value="Chromosome"/>
</dbReference>
<keyword evidence="2" id="KW-0238">DNA-binding</keyword>
<gene>
    <name evidence="5" type="ORF">HQR01_06325</name>
</gene>
<keyword evidence="1" id="KW-0805">Transcription regulation</keyword>
<dbReference type="EMBL" id="CP053921">
    <property type="protein sequence ID" value="QKG72687.1"/>
    <property type="molecule type" value="Genomic_DNA"/>
</dbReference>
<dbReference type="Pfam" id="PF12833">
    <property type="entry name" value="HTH_18"/>
    <property type="match status" value="1"/>
</dbReference>
<dbReference type="InterPro" id="IPR050204">
    <property type="entry name" value="AraC_XylS_family_regulators"/>
</dbReference>
<evidence type="ECO:0000256" key="3">
    <source>
        <dbReference type="ARBA" id="ARBA00023163"/>
    </source>
</evidence>
<feature type="domain" description="HTH araC/xylS-type" evidence="4">
    <location>
        <begin position="137"/>
        <end position="235"/>
    </location>
</feature>
<dbReference type="GO" id="GO:0043565">
    <property type="term" value="F:sequence-specific DNA binding"/>
    <property type="evidence" value="ECO:0007669"/>
    <property type="project" value="InterPro"/>
</dbReference>
<evidence type="ECO:0000313" key="6">
    <source>
        <dbReference type="Proteomes" id="UP000504693"/>
    </source>
</evidence>
<dbReference type="PANTHER" id="PTHR46796">
    <property type="entry name" value="HTH-TYPE TRANSCRIPTIONAL ACTIVATOR RHAS-RELATED"/>
    <property type="match status" value="1"/>
</dbReference>
<name>A0A7D4BXM9_9SPHN</name>
<dbReference type="KEGG" id="emv:HQR01_06325"/>
<dbReference type="SMART" id="SM00342">
    <property type="entry name" value="HTH_ARAC"/>
    <property type="match status" value="1"/>
</dbReference>
<evidence type="ECO:0000313" key="5">
    <source>
        <dbReference type="EMBL" id="QKG72687.1"/>
    </source>
</evidence>
<dbReference type="AlphaFoldDB" id="A0A7D4BXM9"/>
<reference evidence="5 6" key="1">
    <citation type="submission" date="2020-05" db="EMBL/GenBank/DDBJ databases">
        <title>Erythrobacter mangrovi sp. nov., isolated from rhizosphere soil of mangrove plant (Kandelia candel).</title>
        <authorList>
            <person name="Ye Y.H."/>
        </authorList>
    </citation>
    <scope>NUCLEOTIDE SEQUENCE [LARGE SCALE GENOMIC DNA]</scope>
    <source>
        <strain evidence="5 6">EB310</strain>
    </source>
</reference>